<evidence type="ECO:0000313" key="6">
    <source>
        <dbReference type="Proteomes" id="UP000006034"/>
    </source>
</evidence>
<dbReference type="PANTHER" id="PTHR44591:SF14">
    <property type="entry name" value="PROTEIN PILG"/>
    <property type="match status" value="1"/>
</dbReference>
<evidence type="ECO:0000313" key="5">
    <source>
        <dbReference type="EMBL" id="EFV44946.1"/>
    </source>
</evidence>
<dbReference type="SUPFAM" id="SSF52172">
    <property type="entry name" value="CheY-like"/>
    <property type="match status" value="1"/>
</dbReference>
<evidence type="ECO:0000259" key="4">
    <source>
        <dbReference type="PROSITE" id="PS50110"/>
    </source>
</evidence>
<proteinExistence type="predicted"/>
<comment type="caution">
    <text evidence="5">The sequence shown here is derived from an EMBL/GenBank/DDBJ whole genome shotgun (WGS) entry which is preliminary data.</text>
</comment>
<dbReference type="PROSITE" id="PS50110">
    <property type="entry name" value="RESPONSE_REGULATORY"/>
    <property type="match status" value="1"/>
</dbReference>
<organism evidence="5 6">
    <name type="scientific">Bilophila wadsworthia (strain 3_1_6)</name>
    <dbReference type="NCBI Taxonomy" id="563192"/>
    <lineage>
        <taxon>Bacteria</taxon>
        <taxon>Pseudomonadati</taxon>
        <taxon>Thermodesulfobacteriota</taxon>
        <taxon>Desulfovibrionia</taxon>
        <taxon>Desulfovibrionales</taxon>
        <taxon>Desulfovibrionaceae</taxon>
        <taxon>Bilophila</taxon>
    </lineage>
</organism>
<keyword evidence="6" id="KW-1185">Reference proteome</keyword>
<dbReference type="eggNOG" id="COG0745">
    <property type="taxonomic scope" value="Bacteria"/>
</dbReference>
<dbReference type="AlphaFoldDB" id="E5Y4X8"/>
<dbReference type="OrthoDB" id="5419443at2"/>
<gene>
    <name evidence="5" type="ORF">HMPREF0179_01241</name>
</gene>
<dbReference type="InterPro" id="IPR001789">
    <property type="entry name" value="Sig_transdc_resp-reg_receiver"/>
</dbReference>
<reference evidence="5 6" key="1">
    <citation type="submission" date="2010-10" db="EMBL/GenBank/DDBJ databases">
        <authorList>
            <consortium name="The Broad Institute Genome Sequencing Platform"/>
            <person name="Ward D."/>
            <person name="Earl A."/>
            <person name="Feldgarden M."/>
            <person name="Young S.K."/>
            <person name="Gargeya S."/>
            <person name="Zeng Q."/>
            <person name="Alvarado L."/>
            <person name="Berlin A."/>
            <person name="Bochicchio J."/>
            <person name="Chapman S.B."/>
            <person name="Chen Z."/>
            <person name="Freedman E."/>
            <person name="Gellesch M."/>
            <person name="Goldberg J."/>
            <person name="Griggs A."/>
            <person name="Gujja S."/>
            <person name="Heilman E."/>
            <person name="Heiman D."/>
            <person name="Howarth C."/>
            <person name="Mehta T."/>
            <person name="Neiman D."/>
            <person name="Pearson M."/>
            <person name="Roberts A."/>
            <person name="Saif S."/>
            <person name="Shea T."/>
            <person name="Shenoy N."/>
            <person name="Sisk P."/>
            <person name="Stolte C."/>
            <person name="Sykes S."/>
            <person name="White J."/>
            <person name="Yandava C."/>
            <person name="Allen-Vercoe E."/>
            <person name="Sibley C."/>
            <person name="Ambrose C.E."/>
            <person name="Strauss J."/>
            <person name="Daigneault M."/>
            <person name="Haas B."/>
            <person name="Nusbaum C."/>
            <person name="Birren B."/>
        </authorList>
    </citation>
    <scope>NUCLEOTIDE SEQUENCE [LARGE SCALE GENOMIC DNA]</scope>
    <source>
        <strain evidence="5 6">3_1_6</strain>
    </source>
</reference>
<protein>
    <recommendedName>
        <fullName evidence="4">Response regulatory domain-containing protein</fullName>
    </recommendedName>
</protein>
<dbReference type="HOGENOM" id="CLU_000445_69_17_7"/>
<dbReference type="GO" id="GO:0000160">
    <property type="term" value="P:phosphorelay signal transduction system"/>
    <property type="evidence" value="ECO:0007669"/>
    <property type="project" value="UniProtKB-KW"/>
</dbReference>
<reference evidence="5 6" key="2">
    <citation type="submission" date="2013-04" db="EMBL/GenBank/DDBJ databases">
        <title>The Genome Sequence of Bilophila wadsworthia 3_1_6.</title>
        <authorList>
            <consortium name="The Broad Institute Genomics Platform"/>
            <person name="Earl A."/>
            <person name="Ward D."/>
            <person name="Feldgarden M."/>
            <person name="Gevers D."/>
            <person name="Sibley C."/>
            <person name="Strauss J."/>
            <person name="Allen-Vercoe E."/>
            <person name="Walker B."/>
            <person name="Young S."/>
            <person name="Zeng Q."/>
            <person name="Gargeya S."/>
            <person name="Fitzgerald M."/>
            <person name="Haas B."/>
            <person name="Abouelleil A."/>
            <person name="Allen A.W."/>
            <person name="Alvarado L."/>
            <person name="Arachchi H.M."/>
            <person name="Berlin A.M."/>
            <person name="Chapman S.B."/>
            <person name="Gainer-Dewar J."/>
            <person name="Goldberg J."/>
            <person name="Griggs A."/>
            <person name="Gujja S."/>
            <person name="Hansen M."/>
            <person name="Howarth C."/>
            <person name="Imamovic A."/>
            <person name="Ireland A."/>
            <person name="Larimer J."/>
            <person name="McCowan C."/>
            <person name="Murphy C."/>
            <person name="Pearson M."/>
            <person name="Poon T.W."/>
            <person name="Priest M."/>
            <person name="Roberts A."/>
            <person name="Saif S."/>
            <person name="Shea T."/>
            <person name="Sisk P."/>
            <person name="Sykes S."/>
            <person name="Wortman J."/>
            <person name="Nusbaum C."/>
            <person name="Birren B."/>
        </authorList>
    </citation>
    <scope>NUCLEOTIDE SEQUENCE [LARGE SCALE GENOMIC DNA]</scope>
    <source>
        <strain evidence="5 6">3_1_6</strain>
    </source>
</reference>
<accession>E5Y4X8</accession>
<dbReference type="CDD" id="cd17574">
    <property type="entry name" value="REC_OmpR"/>
    <property type="match status" value="1"/>
</dbReference>
<evidence type="ECO:0000256" key="2">
    <source>
        <dbReference type="ARBA" id="ARBA00023012"/>
    </source>
</evidence>
<feature type="modified residue" description="4-aspartylphosphate" evidence="3">
    <location>
        <position position="54"/>
    </location>
</feature>
<dbReference type="Proteomes" id="UP000006034">
    <property type="component" value="Unassembled WGS sequence"/>
</dbReference>
<dbReference type="InterPro" id="IPR050595">
    <property type="entry name" value="Bact_response_regulator"/>
</dbReference>
<keyword evidence="1 3" id="KW-0597">Phosphoprotein</keyword>
<dbReference type="RefSeq" id="WP_005026226.1">
    <property type="nucleotide sequence ID" value="NZ_KE150238.1"/>
</dbReference>
<dbReference type="SMART" id="SM00448">
    <property type="entry name" value="REC"/>
    <property type="match status" value="1"/>
</dbReference>
<evidence type="ECO:0000256" key="1">
    <source>
        <dbReference type="ARBA" id="ARBA00022553"/>
    </source>
</evidence>
<keyword evidence="2" id="KW-0902">Two-component regulatory system</keyword>
<dbReference type="PANTHER" id="PTHR44591">
    <property type="entry name" value="STRESS RESPONSE REGULATOR PROTEIN 1"/>
    <property type="match status" value="1"/>
</dbReference>
<dbReference type="STRING" id="563192.HMPREF0179_01241"/>
<dbReference type="GeneID" id="78086372"/>
<evidence type="ECO:0000256" key="3">
    <source>
        <dbReference type="PROSITE-ProRule" id="PRU00169"/>
    </source>
</evidence>
<feature type="domain" description="Response regulatory" evidence="4">
    <location>
        <begin position="5"/>
        <end position="129"/>
    </location>
</feature>
<sequence>MDGRRALVIDDEVHFRYFLRVLLEKAGFAVKMARNGIEALDVLRSWRPDVITLDVMMPEQSGLTFYGAVCRDEDWKRIPVVMLSAVPISVREHAFATIGLTQGPLPAPAACLEKPCTPEALLEVVNRLVPEPTTA</sequence>
<name>E5Y4X8_BILW3</name>
<dbReference type="Pfam" id="PF00072">
    <property type="entry name" value="Response_reg"/>
    <property type="match status" value="1"/>
</dbReference>
<dbReference type="InterPro" id="IPR011006">
    <property type="entry name" value="CheY-like_superfamily"/>
</dbReference>
<dbReference type="EMBL" id="ADCP02000001">
    <property type="protein sequence ID" value="EFV44946.1"/>
    <property type="molecule type" value="Genomic_DNA"/>
</dbReference>
<dbReference type="Gene3D" id="3.40.50.2300">
    <property type="match status" value="1"/>
</dbReference>